<feature type="domain" description="MYND-type" evidence="9">
    <location>
        <begin position="225"/>
        <end position="282"/>
    </location>
</feature>
<evidence type="ECO:0000256" key="4">
    <source>
        <dbReference type="ARBA" id="ARBA00022723"/>
    </source>
</evidence>
<dbReference type="KEGG" id="lpan:LPMP_060980"/>
<dbReference type="InterPro" id="IPR001214">
    <property type="entry name" value="SET_dom"/>
</dbReference>
<evidence type="ECO:0000256" key="2">
    <source>
        <dbReference type="ARBA" id="ARBA00022679"/>
    </source>
</evidence>
<evidence type="ECO:0000256" key="7">
    <source>
        <dbReference type="PROSITE-ProRule" id="PRU00134"/>
    </source>
</evidence>
<dbReference type="eggNOG" id="ENOG502SEDZ">
    <property type="taxonomic scope" value="Eukaryota"/>
</dbReference>
<dbReference type="Pfam" id="PF00856">
    <property type="entry name" value="SET"/>
    <property type="match status" value="1"/>
</dbReference>
<keyword evidence="11" id="KW-1185">Reference proteome</keyword>
<sequence>MTRLRAARAAWYASRELDAYLHQRAWHWTVKRNYALAADFCIRLLNRHPQDTLGLVLGEVAGRYTSQDTFAAKCTQALQESCQRKGVAGVTELVQRTLATTTVASPSSSSAMATSSFTQLPSAEDVLALQAEVAQREADTHDSGADTSGLRGELLYVHNSEPADSVNQAVRRSCLRSATPPLAELLEPFQTTYGRGLYATRHIPPRSSILSETPLLVQRCDDTKCAHCLAPLRPRSHSSITSTTGVSDPHAFGVACPHCEQETYCSVDCRDAAWAQYHACSCASRNPELAQWCEGMRELLQRSGTAAALPEPDKAGIAISGSEASAALSCLTVAKICSMATIHQVHPLSLPGLSCLRGTADYEPATALSEVGALAVALSAALRQPNLYMEEVLSLFALLHTNEFFTTSGIALYSVLSMLNHSCDPNCALVSSGTSPAAGRHGPMKHGSAMEKTLVALRPIRNGEQLLIDYNAALTTKLGYKERKALCAQRHFECYCSRCIRHE</sequence>
<dbReference type="GeneID" id="22572304"/>
<proteinExistence type="predicted"/>
<dbReference type="GO" id="GO:0032259">
    <property type="term" value="P:methylation"/>
    <property type="evidence" value="ECO:0007669"/>
    <property type="project" value="UniProtKB-KW"/>
</dbReference>
<keyword evidence="5 7" id="KW-0863">Zinc-finger</keyword>
<dbReference type="EMBL" id="CP009375">
    <property type="protein sequence ID" value="AIN95657.1"/>
    <property type="molecule type" value="Genomic_DNA"/>
</dbReference>
<keyword evidence="1" id="KW-0489">Methyltransferase</keyword>
<name>A0A088RI94_LEIPA</name>
<dbReference type="PANTHER" id="PTHR46402">
    <property type="entry name" value="SET AND MYND DOMAIN-CONTAINING PROTEIN 5"/>
    <property type="match status" value="1"/>
</dbReference>
<dbReference type="Gene3D" id="2.170.270.10">
    <property type="entry name" value="SET domain"/>
    <property type="match status" value="1"/>
</dbReference>
<keyword evidence="3" id="KW-0949">S-adenosyl-L-methionine</keyword>
<dbReference type="GO" id="GO:0008270">
    <property type="term" value="F:zinc ion binding"/>
    <property type="evidence" value="ECO:0007669"/>
    <property type="project" value="UniProtKB-KW"/>
</dbReference>
<dbReference type="InterPro" id="IPR002893">
    <property type="entry name" value="Znf_MYND"/>
</dbReference>
<dbReference type="VEuPathDB" id="TriTrypDB:LPMP_060980"/>
<dbReference type="VEuPathDB" id="TriTrypDB:LPAL13_060016000"/>
<evidence type="ECO:0000256" key="1">
    <source>
        <dbReference type="ARBA" id="ARBA00022603"/>
    </source>
</evidence>
<keyword evidence="4" id="KW-0479">Metal-binding</keyword>
<dbReference type="PROSITE" id="PS50865">
    <property type="entry name" value="ZF_MYND_2"/>
    <property type="match status" value="1"/>
</dbReference>
<organism evidence="10 11">
    <name type="scientific">Leishmania panamensis</name>
    <dbReference type="NCBI Taxonomy" id="5679"/>
    <lineage>
        <taxon>Eukaryota</taxon>
        <taxon>Discoba</taxon>
        <taxon>Euglenozoa</taxon>
        <taxon>Kinetoplastea</taxon>
        <taxon>Metakinetoplastina</taxon>
        <taxon>Trypanosomatida</taxon>
        <taxon>Trypanosomatidae</taxon>
        <taxon>Leishmaniinae</taxon>
        <taxon>Leishmania</taxon>
        <taxon>Leishmania guyanensis species complex</taxon>
    </lineage>
</organism>
<protein>
    <recommendedName>
        <fullName evidence="12">SET domain-containing protein</fullName>
    </recommendedName>
</protein>
<dbReference type="GO" id="GO:0045814">
    <property type="term" value="P:negative regulation of gene expression, epigenetic"/>
    <property type="evidence" value="ECO:0007669"/>
    <property type="project" value="TreeGrafter"/>
</dbReference>
<reference evidence="10 11" key="1">
    <citation type="journal article" date="2015" name="Sci. Rep.">
        <title>The genome of Leishmania panamensis: insights into genomics of the L. (Viannia) subgenus.</title>
        <authorList>
            <person name="Llanes A."/>
            <person name="Restrepo C.M."/>
            <person name="Vecchio G.D."/>
            <person name="Anguizola F.J."/>
            <person name="Lleonart R."/>
        </authorList>
    </citation>
    <scope>NUCLEOTIDE SEQUENCE [LARGE SCALE GENOMIC DNA]</scope>
    <source>
        <strain evidence="10 11">MHOM/PA/94/PSC-1</strain>
    </source>
</reference>
<accession>A0A088RI94</accession>
<dbReference type="CDD" id="cd20071">
    <property type="entry name" value="SET_SMYD"/>
    <property type="match status" value="1"/>
</dbReference>
<dbReference type="InterPro" id="IPR046341">
    <property type="entry name" value="SET_dom_sf"/>
</dbReference>
<evidence type="ECO:0008006" key="12">
    <source>
        <dbReference type="Google" id="ProtNLM"/>
    </source>
</evidence>
<evidence type="ECO:0000313" key="10">
    <source>
        <dbReference type="EMBL" id="AIN95657.1"/>
    </source>
</evidence>
<dbReference type="OrthoDB" id="265717at2759"/>
<dbReference type="SUPFAM" id="SSF82199">
    <property type="entry name" value="SET domain"/>
    <property type="match status" value="1"/>
</dbReference>
<dbReference type="GO" id="GO:0042799">
    <property type="term" value="F:histone H4K20 methyltransferase activity"/>
    <property type="evidence" value="ECO:0007669"/>
    <property type="project" value="TreeGrafter"/>
</dbReference>
<keyword evidence="2" id="KW-0808">Transferase</keyword>
<evidence type="ECO:0000256" key="5">
    <source>
        <dbReference type="ARBA" id="ARBA00022771"/>
    </source>
</evidence>
<evidence type="ECO:0000256" key="6">
    <source>
        <dbReference type="ARBA" id="ARBA00022833"/>
    </source>
</evidence>
<keyword evidence="6" id="KW-0862">Zinc</keyword>
<evidence type="ECO:0000259" key="8">
    <source>
        <dbReference type="PROSITE" id="PS50280"/>
    </source>
</evidence>
<evidence type="ECO:0000259" key="9">
    <source>
        <dbReference type="PROSITE" id="PS50865"/>
    </source>
</evidence>
<gene>
    <name evidence="10" type="ORF">LPMP_060980</name>
</gene>
<dbReference type="Proteomes" id="UP000063063">
    <property type="component" value="Chromosome 6"/>
</dbReference>
<evidence type="ECO:0000256" key="3">
    <source>
        <dbReference type="ARBA" id="ARBA00022691"/>
    </source>
</evidence>
<dbReference type="PANTHER" id="PTHR46402:SF2">
    <property type="entry name" value="HISTONE-LYSINE N-TRIMETHYLTRANSFERASE SMYD5"/>
    <property type="match status" value="1"/>
</dbReference>
<evidence type="ECO:0000313" key="11">
    <source>
        <dbReference type="Proteomes" id="UP000063063"/>
    </source>
</evidence>
<dbReference type="RefSeq" id="XP_010703979.1">
    <property type="nucleotide sequence ID" value="XM_010705677.1"/>
</dbReference>
<feature type="domain" description="SET" evidence="8">
    <location>
        <begin position="184"/>
        <end position="471"/>
    </location>
</feature>
<dbReference type="AlphaFoldDB" id="A0A088RI94"/>
<dbReference type="PROSITE" id="PS50280">
    <property type="entry name" value="SET"/>
    <property type="match status" value="1"/>
</dbReference>